<evidence type="ECO:0000313" key="2">
    <source>
        <dbReference type="EMBL" id="TDY04079.1"/>
    </source>
</evidence>
<gene>
    <name evidence="2" type="ORF">EDC23_0451</name>
</gene>
<feature type="transmembrane region" description="Helical" evidence="1">
    <location>
        <begin position="94"/>
        <end position="110"/>
    </location>
</feature>
<dbReference type="Proteomes" id="UP000294914">
    <property type="component" value="Unassembled WGS sequence"/>
</dbReference>
<keyword evidence="1" id="KW-0812">Transmembrane</keyword>
<keyword evidence="1" id="KW-0472">Membrane</keyword>
<dbReference type="EMBL" id="SOQX01000001">
    <property type="protein sequence ID" value="TDY04079.1"/>
    <property type="molecule type" value="Genomic_DNA"/>
</dbReference>
<protein>
    <submittedName>
        <fullName evidence="2">Uncharacterized protein</fullName>
    </submittedName>
</protein>
<comment type="caution">
    <text evidence="2">The sequence shown here is derived from an EMBL/GenBank/DDBJ whole genome shotgun (WGS) entry which is preliminary data.</text>
</comment>
<reference evidence="2 3" key="1">
    <citation type="submission" date="2019-03" db="EMBL/GenBank/DDBJ databases">
        <title>Genomic Encyclopedia of Type Strains, Phase IV (KMG-IV): sequencing the most valuable type-strain genomes for metagenomic binning, comparative biology and taxonomic classification.</title>
        <authorList>
            <person name="Goeker M."/>
        </authorList>
    </citation>
    <scope>NUCLEOTIDE SEQUENCE [LARGE SCALE GENOMIC DNA]</scope>
    <source>
        <strain evidence="2 3">DSM 16326</strain>
    </source>
</reference>
<dbReference type="OrthoDB" id="8561689at2"/>
<name>A0A4R8J1L8_9GAMM</name>
<feature type="transmembrane region" description="Helical" evidence="1">
    <location>
        <begin position="50"/>
        <end position="74"/>
    </location>
</feature>
<proteinExistence type="predicted"/>
<dbReference type="AlphaFoldDB" id="A0A4R8J1L8"/>
<keyword evidence="1" id="KW-1133">Transmembrane helix</keyword>
<evidence type="ECO:0000256" key="1">
    <source>
        <dbReference type="SAM" id="Phobius"/>
    </source>
</evidence>
<keyword evidence="3" id="KW-1185">Reference proteome</keyword>
<accession>A0A4R8J1L8</accession>
<evidence type="ECO:0000313" key="3">
    <source>
        <dbReference type="Proteomes" id="UP000294914"/>
    </source>
</evidence>
<sequence length="154" mass="17506">MESEPTRSSHFFSAGSCQRMARLFNLGNVIAVAPGLVMAPWILLGDPPHMTLIFMFILMVVPPILWFGVSIAIYTIARHHPNERVGHYTQQAAYRFYGAFGIVIPVGTFYGTQWQLWIMTGGIVALILIPWSLWDLHRIQQEPWQDTYGEGETQ</sequence>
<organism evidence="2 3">
    <name type="scientific">Thiohalophilus thiocyanatoxydans</name>
    <dbReference type="NCBI Taxonomy" id="381308"/>
    <lineage>
        <taxon>Bacteria</taxon>
        <taxon>Pseudomonadati</taxon>
        <taxon>Pseudomonadota</taxon>
        <taxon>Gammaproteobacteria</taxon>
        <taxon>Thiohalomonadales</taxon>
        <taxon>Thiohalophilaceae</taxon>
        <taxon>Thiohalophilus</taxon>
    </lineage>
</organism>
<feature type="transmembrane region" description="Helical" evidence="1">
    <location>
        <begin position="21"/>
        <end position="44"/>
    </location>
</feature>
<dbReference type="RefSeq" id="WP_134080673.1">
    <property type="nucleotide sequence ID" value="NZ_SOQX01000001.1"/>
</dbReference>